<evidence type="ECO:0000313" key="11">
    <source>
        <dbReference type="Proteomes" id="UP001216638"/>
    </source>
</evidence>
<dbReference type="InterPro" id="IPR007484">
    <property type="entry name" value="Peptidase_M28"/>
</dbReference>
<dbReference type="Proteomes" id="UP001216638">
    <property type="component" value="Chromosome 1"/>
</dbReference>
<name>A0AAF0DTS2_9BASI</name>
<gene>
    <name evidence="10" type="ORF">MBRA1_000597</name>
</gene>
<accession>A0AAF0DTS2</accession>
<keyword evidence="4 6" id="KW-0378">Hydrolase</keyword>
<evidence type="ECO:0000256" key="5">
    <source>
        <dbReference type="ARBA" id="ARBA00043962"/>
    </source>
</evidence>
<keyword evidence="6" id="KW-0479">Metal-binding</keyword>
<sequence length="756" mass="85205">MRLGWWIGAATALVTAAAAPVGEQQVFALAQDAQDTLSHAAWWPSVRRDRILQLNDHTQVRASEWDKWWLRWQHKTFMDVTEHRNLGAKNAMRITSAKASFPDNVHYEKQLHSAFTQVSEHGPRADLAKFTSFFTRYYRSESGRESQKWLLEQVETIAAQLHPNATVREFKHPWAQRSILLHIPGSNTQLTRERGLVILGAHLDSTNLFSFLRSPGADDDGSGTVTLLEALRALAAAGWQPESSVEVHWYSGEEGGLLGSQAVAERYEEESVKVRAMLQQDMTAFVRQGTEESVGIVTDYVSPALTDYVERLVRAYLDIPPRRTQLGYGGSDHASWRRAGYESAFAIEAPFELCNLRRIHTTQDVADAPEFSFPHLLRFVRLSMAFVVELSVRSRLQPVLADIKPGLEEQREMSSPQLLQPFHTEVTGSMLPIHANYSRAEIMFWHMLQQQVAHRYYKKVEQPDYDAERKDEQVAPRPQVESVSEAPDVPNPGLHDTVGWAAVAAREGRVDVHPEDTEARAALTMHLSPHEAWNQPWQFDENLGAGSAQPIIPIAGLSEEKTANLNRVQRRRYRARMFMLRNVFVPLLCRALNVGVLSATLGIGVRLRTQLVNNNAEMSVGVSPLAAIVFSPPSIVYALTQIWIEYRSRPIGLWKLSSKLWYTALELVFVCLWSAELSLSMDNYFTSNVVCVSTNSPFYAHASRFGTTLTHPEQKKSICDLQIALICVVFISVVVYLFVFMRYAVCLSPALDTNGP</sequence>
<comment type="similarity">
    <text evidence="5">Belongs to the peptidase M28 family. M28E subfamily.</text>
</comment>
<organism evidence="10 11">
    <name type="scientific">Malassezia brasiliensis</name>
    <dbReference type="NCBI Taxonomy" id="1821822"/>
    <lineage>
        <taxon>Eukaryota</taxon>
        <taxon>Fungi</taxon>
        <taxon>Dikarya</taxon>
        <taxon>Basidiomycota</taxon>
        <taxon>Ustilaginomycotina</taxon>
        <taxon>Malasseziomycetes</taxon>
        <taxon>Malasseziales</taxon>
        <taxon>Malasseziaceae</taxon>
        <taxon>Malassezia</taxon>
    </lineage>
</organism>
<evidence type="ECO:0000256" key="3">
    <source>
        <dbReference type="ARBA" id="ARBA00022729"/>
    </source>
</evidence>
<proteinExistence type="inferred from homology"/>
<keyword evidence="8" id="KW-0812">Transmembrane</keyword>
<keyword evidence="11" id="KW-1185">Reference proteome</keyword>
<dbReference type="Pfam" id="PF04389">
    <property type="entry name" value="Peptidase_M28"/>
    <property type="match status" value="1"/>
</dbReference>
<evidence type="ECO:0000313" key="10">
    <source>
        <dbReference type="EMBL" id="WFC93970.1"/>
    </source>
</evidence>
<feature type="transmembrane region" description="Helical" evidence="8">
    <location>
        <begin position="583"/>
        <end position="607"/>
    </location>
</feature>
<evidence type="ECO:0000256" key="1">
    <source>
        <dbReference type="ARBA" id="ARBA00022438"/>
    </source>
</evidence>
<dbReference type="GO" id="GO:0000324">
    <property type="term" value="C:fungal-type vacuole"/>
    <property type="evidence" value="ECO:0007669"/>
    <property type="project" value="TreeGrafter"/>
</dbReference>
<feature type="region of interest" description="Disordered" evidence="7">
    <location>
        <begin position="463"/>
        <end position="494"/>
    </location>
</feature>
<feature type="transmembrane region" description="Helical" evidence="8">
    <location>
        <begin position="619"/>
        <end position="640"/>
    </location>
</feature>
<dbReference type="PANTHER" id="PTHR36819">
    <property type="entry name" value="REGULATOR OF PHOSPHOLIPASE D SRF1"/>
    <property type="match status" value="1"/>
</dbReference>
<dbReference type="InterPro" id="IPR037737">
    <property type="entry name" value="Srf1"/>
</dbReference>
<evidence type="ECO:0000256" key="4">
    <source>
        <dbReference type="ARBA" id="ARBA00022801"/>
    </source>
</evidence>
<dbReference type="GO" id="GO:0046872">
    <property type="term" value="F:metal ion binding"/>
    <property type="evidence" value="ECO:0007669"/>
    <property type="project" value="UniProtKB-KW"/>
</dbReference>
<dbReference type="GO" id="GO:0004177">
    <property type="term" value="F:aminopeptidase activity"/>
    <property type="evidence" value="ECO:0007669"/>
    <property type="project" value="UniProtKB-KW"/>
</dbReference>
<evidence type="ECO:0000256" key="2">
    <source>
        <dbReference type="ARBA" id="ARBA00022670"/>
    </source>
</evidence>
<feature type="signal peptide" evidence="6">
    <location>
        <begin position="1"/>
        <end position="18"/>
    </location>
</feature>
<evidence type="ECO:0000256" key="7">
    <source>
        <dbReference type="SAM" id="MobiDB-lite"/>
    </source>
</evidence>
<dbReference type="EC" id="3.4.-.-" evidence="6"/>
<dbReference type="SUPFAM" id="SSF53187">
    <property type="entry name" value="Zn-dependent exopeptidases"/>
    <property type="match status" value="1"/>
</dbReference>
<feature type="domain" description="Peptidase M28" evidence="9">
    <location>
        <begin position="183"/>
        <end position="368"/>
    </location>
</feature>
<feature type="transmembrane region" description="Helical" evidence="8">
    <location>
        <begin position="660"/>
        <end position="679"/>
    </location>
</feature>
<dbReference type="GO" id="GO:0071944">
    <property type="term" value="C:cell periphery"/>
    <property type="evidence" value="ECO:0007669"/>
    <property type="project" value="TreeGrafter"/>
</dbReference>
<evidence type="ECO:0000256" key="6">
    <source>
        <dbReference type="RuleBase" id="RU361240"/>
    </source>
</evidence>
<evidence type="ECO:0000256" key="8">
    <source>
        <dbReference type="SAM" id="Phobius"/>
    </source>
</evidence>
<keyword evidence="3 6" id="KW-0732">Signal</keyword>
<feature type="transmembrane region" description="Helical" evidence="8">
    <location>
        <begin position="723"/>
        <end position="745"/>
    </location>
</feature>
<feature type="chain" id="PRO_5041777132" description="Peptide hydrolase" evidence="6">
    <location>
        <begin position="19"/>
        <end position="756"/>
    </location>
</feature>
<dbReference type="AlphaFoldDB" id="A0AAF0DTS2"/>
<dbReference type="Gene3D" id="3.40.630.10">
    <property type="entry name" value="Zn peptidases"/>
    <property type="match status" value="1"/>
</dbReference>
<dbReference type="FunFam" id="3.40.630.10:FF:000042">
    <property type="entry name" value="Peptide hydrolase"/>
    <property type="match status" value="1"/>
</dbReference>
<keyword evidence="2 6" id="KW-0645">Protease</keyword>
<keyword evidence="1 10" id="KW-0031">Aminopeptidase</keyword>
<protein>
    <recommendedName>
        <fullName evidence="6">Peptide hydrolase</fullName>
        <ecNumber evidence="6">3.4.-.-</ecNumber>
    </recommendedName>
</protein>
<keyword evidence="8" id="KW-1133">Transmembrane helix</keyword>
<keyword evidence="6" id="KW-0862">Zinc</keyword>
<dbReference type="EMBL" id="CP119951">
    <property type="protein sequence ID" value="WFC93970.1"/>
    <property type="molecule type" value="Genomic_DNA"/>
</dbReference>
<reference evidence="10" key="1">
    <citation type="submission" date="2023-03" db="EMBL/GenBank/DDBJ databases">
        <title>Mating type loci evolution in Malassezia.</title>
        <authorList>
            <person name="Coelho M.A."/>
        </authorList>
    </citation>
    <scope>NUCLEOTIDE SEQUENCE</scope>
    <source>
        <strain evidence="10">CBS 14135</strain>
    </source>
</reference>
<dbReference type="GO" id="GO:0006508">
    <property type="term" value="P:proteolysis"/>
    <property type="evidence" value="ECO:0007669"/>
    <property type="project" value="UniProtKB-KW"/>
</dbReference>
<dbReference type="PANTHER" id="PTHR36819:SF1">
    <property type="entry name" value="REGULATOR OF PHOSPHOLIPASE D SRF1"/>
    <property type="match status" value="1"/>
</dbReference>
<feature type="compositionally biased region" description="Basic and acidic residues" evidence="7">
    <location>
        <begin position="463"/>
        <end position="474"/>
    </location>
</feature>
<evidence type="ECO:0000259" key="9">
    <source>
        <dbReference type="Pfam" id="PF04389"/>
    </source>
</evidence>
<keyword evidence="8" id="KW-0472">Membrane</keyword>